<accession>A0A8H7VQW8</accession>
<dbReference type="OrthoDB" id="2229517at2759"/>
<sequence>QWTKLQQTPIWKYIVQQHNNPSKNELKSAIHQHRANNLTSILTDTTRSKTLAVNRPRLGVDPIMWMPMSNKDRSRCIRWRIGWLPGGKPKQCIKCNNSTFTKYHATYCLSLHQQLNINQRHTNDPLSSFLNKLPKSKPPSSSRINYLTQTWPIVYQILAKLDTCQHPSTNQQQYLDPQPGQAYIK</sequence>
<dbReference type="AlphaFoldDB" id="A0A8H7VQW8"/>
<feature type="non-terminal residue" evidence="1">
    <location>
        <position position="1"/>
    </location>
</feature>
<evidence type="ECO:0000313" key="1">
    <source>
        <dbReference type="EMBL" id="KAG2228052.1"/>
    </source>
</evidence>
<dbReference type="EMBL" id="JAEPRB010000003">
    <property type="protein sequence ID" value="KAG2228052.1"/>
    <property type="molecule type" value="Genomic_DNA"/>
</dbReference>
<reference evidence="1 2" key="1">
    <citation type="submission" date="2020-12" db="EMBL/GenBank/DDBJ databases">
        <title>Metabolic potential, ecology and presence of endohyphal bacteria is reflected in genomic diversity of Mucoromycotina.</title>
        <authorList>
            <person name="Muszewska A."/>
            <person name="Okrasinska A."/>
            <person name="Steczkiewicz K."/>
            <person name="Drgas O."/>
            <person name="Orlowska M."/>
            <person name="Perlinska-Lenart U."/>
            <person name="Aleksandrzak-Piekarczyk T."/>
            <person name="Szatraj K."/>
            <person name="Zielenkiewicz U."/>
            <person name="Pilsyk S."/>
            <person name="Malc E."/>
            <person name="Mieczkowski P."/>
            <person name="Kruszewska J.S."/>
            <person name="Biernat P."/>
            <person name="Pawlowska J."/>
        </authorList>
    </citation>
    <scope>NUCLEOTIDE SEQUENCE [LARGE SCALE GENOMIC DNA]</scope>
    <source>
        <strain evidence="1 2">CBS 142.35</strain>
    </source>
</reference>
<protein>
    <submittedName>
        <fullName evidence="1">Uncharacterized protein</fullName>
    </submittedName>
</protein>
<comment type="caution">
    <text evidence="1">The sequence shown here is derived from an EMBL/GenBank/DDBJ whole genome shotgun (WGS) entry which is preliminary data.</text>
</comment>
<dbReference type="Proteomes" id="UP000646827">
    <property type="component" value="Unassembled WGS sequence"/>
</dbReference>
<organism evidence="1 2">
    <name type="scientific">Circinella minor</name>
    <dbReference type="NCBI Taxonomy" id="1195481"/>
    <lineage>
        <taxon>Eukaryota</taxon>
        <taxon>Fungi</taxon>
        <taxon>Fungi incertae sedis</taxon>
        <taxon>Mucoromycota</taxon>
        <taxon>Mucoromycotina</taxon>
        <taxon>Mucoromycetes</taxon>
        <taxon>Mucorales</taxon>
        <taxon>Lichtheimiaceae</taxon>
        <taxon>Circinella</taxon>
    </lineage>
</organism>
<name>A0A8H7VQW8_9FUNG</name>
<keyword evidence="2" id="KW-1185">Reference proteome</keyword>
<proteinExistence type="predicted"/>
<evidence type="ECO:0000313" key="2">
    <source>
        <dbReference type="Proteomes" id="UP000646827"/>
    </source>
</evidence>
<gene>
    <name evidence="1" type="ORF">INT45_012076</name>
</gene>